<reference evidence="2" key="1">
    <citation type="submission" date="2014-12" db="EMBL/GenBank/DDBJ databases">
        <title>Genome sequence of Clostridium beijerinckii strain 59B.</title>
        <authorList>
            <person name="Little G.T."/>
            <person name="Minton N.P."/>
        </authorList>
    </citation>
    <scope>NUCLEOTIDE SEQUENCE [LARGE SCALE GENOMIC DNA]</scope>
    <source>
        <strain evidence="2">59B</strain>
    </source>
</reference>
<dbReference type="OrthoDB" id="1983353at2"/>
<evidence type="ECO:0000313" key="2">
    <source>
        <dbReference type="Proteomes" id="UP000031866"/>
    </source>
</evidence>
<sequence length="344" mass="40073">MKIVAGMGCIDDYIKLVKAGADEVFCGYVPYEWNKKYGSLFPLNRREVLYYNIQISSLEDMKILKKMVDFYKVPVNITFNYLYYLEEQYEMIANIIKDLINIGFNDFIVADIALILYLKERNIKCSIHLSGECAELNRIFMEFFNKLNISRYIFHRKNTVEDMKSCIRSNEVENLEYEAFILNERCHYTGAFCSSLHCDEMIHLCKVPYELLRIDKNENSFCEVDKRIESYYKDIDDKDKEELYIENQSDPENEYGSESEGGMEASYFIGETGCGLCSLKKLKKAGITHLKVVGRGNSIENMEKDIKSLKKAIAILDNTEISETYEEYIKNKLLDGKCSGQCYY</sequence>
<dbReference type="Proteomes" id="UP000031866">
    <property type="component" value="Chromosome"/>
</dbReference>
<organism evidence="1 2">
    <name type="scientific">Clostridium beijerinckii</name>
    <name type="common">Clostridium MP</name>
    <dbReference type="NCBI Taxonomy" id="1520"/>
    <lineage>
        <taxon>Bacteria</taxon>
        <taxon>Bacillati</taxon>
        <taxon>Bacillota</taxon>
        <taxon>Clostridia</taxon>
        <taxon>Eubacteriales</taxon>
        <taxon>Clostridiaceae</taxon>
        <taxon>Clostridium</taxon>
    </lineage>
</organism>
<dbReference type="PANTHER" id="PTHR30217:SF10">
    <property type="entry name" value="23S RRNA 5-HYDROXYCYTIDINE C2501 SYNTHASE"/>
    <property type="match status" value="1"/>
</dbReference>
<protein>
    <submittedName>
        <fullName evidence="1">Peptidase U32</fullName>
    </submittedName>
</protein>
<accession>A0A0B5Q5G2</accession>
<dbReference type="AlphaFoldDB" id="A0A0B5Q5G2"/>
<dbReference type="InterPro" id="IPR051454">
    <property type="entry name" value="RNA/ubiquinone_mod_enzymes"/>
</dbReference>
<dbReference type="Pfam" id="PF01136">
    <property type="entry name" value="Peptidase_U32"/>
    <property type="match status" value="1"/>
</dbReference>
<dbReference type="EMBL" id="CP010086">
    <property type="protein sequence ID" value="AJG97439.1"/>
    <property type="molecule type" value="Genomic_DNA"/>
</dbReference>
<name>A0A0B5Q5G2_CLOBE</name>
<dbReference type="KEGG" id="cbei:LF65_00812"/>
<dbReference type="PANTHER" id="PTHR30217">
    <property type="entry name" value="PEPTIDASE U32 FAMILY"/>
    <property type="match status" value="1"/>
</dbReference>
<dbReference type="InterPro" id="IPR001539">
    <property type="entry name" value="Peptidase_U32"/>
</dbReference>
<dbReference type="STRING" id="1520.LF65_00812"/>
<evidence type="ECO:0000313" key="1">
    <source>
        <dbReference type="EMBL" id="AJG97439.1"/>
    </source>
</evidence>
<gene>
    <name evidence="1" type="ORF">LF65_00812</name>
</gene>
<dbReference type="RefSeq" id="WP_041894266.1">
    <property type="nucleotide sequence ID" value="NZ_CP010086.2"/>
</dbReference>
<proteinExistence type="predicted"/>